<protein>
    <submittedName>
        <fullName evidence="1">Uncharacterized protein</fullName>
    </submittedName>
</protein>
<dbReference type="HOGENOM" id="CLU_1212859_0_0_9"/>
<dbReference type="Proteomes" id="UP000006969">
    <property type="component" value="Unassembled WGS sequence"/>
</dbReference>
<dbReference type="EMBL" id="AHCL02000047">
    <property type="protein sequence ID" value="EJP82045.2"/>
    <property type="molecule type" value="Genomic_DNA"/>
</dbReference>
<proteinExistence type="predicted"/>
<accession>J7V1G9</accession>
<organism evidence="1 2">
    <name type="scientific">Bacillus cereus VD142</name>
    <dbReference type="NCBI Taxonomy" id="718224"/>
    <lineage>
        <taxon>Bacteria</taxon>
        <taxon>Bacillati</taxon>
        <taxon>Bacillota</taxon>
        <taxon>Bacilli</taxon>
        <taxon>Bacillales</taxon>
        <taxon>Bacillaceae</taxon>
        <taxon>Bacillus</taxon>
        <taxon>Bacillus cereus group</taxon>
    </lineage>
</organism>
<name>J7V1G9_BACCE</name>
<evidence type="ECO:0000313" key="1">
    <source>
        <dbReference type="EMBL" id="EJP82045.2"/>
    </source>
</evidence>
<dbReference type="AlphaFoldDB" id="J7V1G9"/>
<evidence type="ECO:0000313" key="2">
    <source>
        <dbReference type="Proteomes" id="UP000006969"/>
    </source>
</evidence>
<gene>
    <name evidence="1" type="ORF">IC3_05730</name>
</gene>
<sequence>MALSFLYLMKGKMDMKVATVEPKKLKQKKRVDSESDEKQSFISTIFASFKNADVPILDVSPYKRIDKDNGILVDRRENLQVYMKVRTTDLYSMNEDDLRRFMNQLTSLCKVYHEPFKVLSLTYSTETTEQQVYWKRMALRFQGRMNREGVTKEDELMCYQRYSLAVENLNRALWVERNLKELAFFFVVYGENEKEIVKNVKDMKRYGGRQFDLQNMKTKEVEKLIFKMQNMNSEM</sequence>
<comment type="caution">
    <text evidence="1">The sequence shown here is derived from an EMBL/GenBank/DDBJ whole genome shotgun (WGS) entry which is preliminary data.</text>
</comment>
<reference evidence="1 2" key="1">
    <citation type="submission" date="2013-01" db="EMBL/GenBank/DDBJ databases">
        <title>The Genome Sequence of Bacillus cereus VD142.</title>
        <authorList>
            <consortium name="The Broad Institute Genome Sequencing Platform"/>
            <consortium name="The Broad Institute Genome Sequencing Center for Infectious Disease"/>
            <person name="Feldgarden M."/>
            <person name="Van der Auwera G.A."/>
            <person name="Mahillon J."/>
            <person name="Duprez V."/>
            <person name="Timmery S."/>
            <person name="Mattelet C."/>
            <person name="Dierick K."/>
            <person name="Sun M."/>
            <person name="Yu Z."/>
            <person name="Zhu L."/>
            <person name="Hu X."/>
            <person name="Shank E.B."/>
            <person name="Swiecicka I."/>
            <person name="Hansen B.M."/>
            <person name="Andrup L."/>
            <person name="Walker B."/>
            <person name="Young S.K."/>
            <person name="Zeng Q."/>
            <person name="Gargeya S."/>
            <person name="Fitzgerald M."/>
            <person name="Haas B."/>
            <person name="Abouelleil A."/>
            <person name="Alvarado L."/>
            <person name="Arachchi H.M."/>
            <person name="Berlin A.M."/>
            <person name="Chapman S.B."/>
            <person name="Dewar J."/>
            <person name="Goldberg J."/>
            <person name="Griggs A."/>
            <person name="Gujja S."/>
            <person name="Hansen M."/>
            <person name="Howarth C."/>
            <person name="Imamovic A."/>
            <person name="Larimer J."/>
            <person name="McCowan C."/>
            <person name="Murphy C."/>
            <person name="Neiman D."/>
            <person name="Pearson M."/>
            <person name="Priest M."/>
            <person name="Roberts A."/>
            <person name="Saif S."/>
            <person name="Shea T."/>
            <person name="Sisk P."/>
            <person name="Sykes S."/>
            <person name="Wortman J."/>
            <person name="Nusbaum C."/>
            <person name="Birren B."/>
        </authorList>
    </citation>
    <scope>NUCLEOTIDE SEQUENCE [LARGE SCALE GENOMIC DNA]</scope>
    <source>
        <strain evidence="1 2">VD142</strain>
    </source>
</reference>